<sequence length="115" mass="12409">MTVLLQTLSLTETGSRMAGTIRHLLVHGRVQGVGFRAWAQDTAEGLGVEGWVRNRRGGEVEMVIAGSPQAVAAMAEACRHGPSFAHVTRIEEWDAREDELRIRGAEGGFASLPTV</sequence>
<dbReference type="NCBIfam" id="NF010996">
    <property type="entry name" value="PRK14421.1"/>
    <property type="match status" value="1"/>
</dbReference>
<dbReference type="Pfam" id="PF00708">
    <property type="entry name" value="Acylphosphatase"/>
    <property type="match status" value="1"/>
</dbReference>
<comment type="catalytic activity">
    <reaction evidence="4 5 6">
        <text>an acyl phosphate + H2O = a carboxylate + phosphate + H(+)</text>
        <dbReference type="Rhea" id="RHEA:14965"/>
        <dbReference type="ChEBI" id="CHEBI:15377"/>
        <dbReference type="ChEBI" id="CHEBI:15378"/>
        <dbReference type="ChEBI" id="CHEBI:29067"/>
        <dbReference type="ChEBI" id="CHEBI:43474"/>
        <dbReference type="ChEBI" id="CHEBI:59918"/>
        <dbReference type="EC" id="3.6.1.7"/>
    </reaction>
</comment>
<evidence type="ECO:0000256" key="1">
    <source>
        <dbReference type="ARBA" id="ARBA00005614"/>
    </source>
</evidence>
<organism evidence="9 10">
    <name type="scientific">Afipia carboxydohydrogena</name>
    <name type="common">Pseudomonas carboxydohydrogena</name>
    <dbReference type="NCBI Taxonomy" id="290"/>
    <lineage>
        <taxon>Bacteria</taxon>
        <taxon>Pseudomonadati</taxon>
        <taxon>Pseudomonadota</taxon>
        <taxon>Alphaproteobacteria</taxon>
        <taxon>Hyphomicrobiales</taxon>
        <taxon>Nitrobacteraceae</taxon>
        <taxon>Afipia</taxon>
    </lineage>
</organism>
<dbReference type="InterPro" id="IPR001792">
    <property type="entry name" value="Acylphosphatase-like_dom"/>
</dbReference>
<keyword evidence="3 5" id="KW-0378">Hydrolase</keyword>
<dbReference type="PROSITE" id="PS51160">
    <property type="entry name" value="ACYLPHOSPHATASE_3"/>
    <property type="match status" value="1"/>
</dbReference>
<evidence type="ECO:0000256" key="3">
    <source>
        <dbReference type="ARBA" id="ARBA00022801"/>
    </source>
</evidence>
<dbReference type="PROSITE" id="PS00151">
    <property type="entry name" value="ACYLPHOSPHATASE_2"/>
    <property type="match status" value="1"/>
</dbReference>
<dbReference type="InterPro" id="IPR017968">
    <property type="entry name" value="Acylphosphatase_CS"/>
</dbReference>
<dbReference type="PANTHER" id="PTHR47268">
    <property type="entry name" value="ACYLPHOSPHATASE"/>
    <property type="match status" value="1"/>
</dbReference>
<feature type="domain" description="Acylphosphatase-like" evidence="8">
    <location>
        <begin position="21"/>
        <end position="113"/>
    </location>
</feature>
<feature type="active site" evidence="5">
    <location>
        <position position="36"/>
    </location>
</feature>
<dbReference type="EMBL" id="CP113162">
    <property type="protein sequence ID" value="WEF52875.1"/>
    <property type="molecule type" value="Genomic_DNA"/>
</dbReference>
<evidence type="ECO:0000256" key="4">
    <source>
        <dbReference type="ARBA" id="ARBA00047645"/>
    </source>
</evidence>
<reference evidence="9 10" key="1">
    <citation type="submission" date="2022-11" db="EMBL/GenBank/DDBJ databases">
        <authorList>
            <person name="Siebert D."/>
            <person name="Busche T."/>
            <person name="Saydam E."/>
            <person name="Kalinowski J."/>
            <person name="Ruckert C."/>
            <person name="Blombach B."/>
        </authorList>
    </citation>
    <scope>NUCLEOTIDE SEQUENCE [LARGE SCALE GENOMIC DNA]</scope>
    <source>
        <strain evidence="9 10">DSM 1083</strain>
    </source>
</reference>
<protein>
    <recommendedName>
        <fullName evidence="2 5">Acylphosphatase</fullName>
        <ecNumber evidence="2 5">3.6.1.7</ecNumber>
    </recommendedName>
</protein>
<feature type="active site" evidence="5">
    <location>
        <position position="54"/>
    </location>
</feature>
<gene>
    <name evidence="9" type="ORF">AFIC_001382</name>
</gene>
<evidence type="ECO:0000256" key="7">
    <source>
        <dbReference type="RuleBase" id="RU004168"/>
    </source>
</evidence>
<evidence type="ECO:0000256" key="2">
    <source>
        <dbReference type="ARBA" id="ARBA00012150"/>
    </source>
</evidence>
<evidence type="ECO:0000256" key="5">
    <source>
        <dbReference type="PROSITE-ProRule" id="PRU00520"/>
    </source>
</evidence>
<dbReference type="Proteomes" id="UP001213907">
    <property type="component" value="Chromosome"/>
</dbReference>
<dbReference type="InterPro" id="IPR036046">
    <property type="entry name" value="Acylphosphatase-like_dom_sf"/>
</dbReference>
<dbReference type="PANTHER" id="PTHR47268:SF4">
    <property type="entry name" value="ACYLPHOSPHATASE"/>
    <property type="match status" value="1"/>
</dbReference>
<keyword evidence="10" id="KW-1185">Reference proteome</keyword>
<name>A0ABY8BW40_AFICR</name>
<evidence type="ECO:0000313" key="9">
    <source>
        <dbReference type="EMBL" id="WEF52875.1"/>
    </source>
</evidence>
<evidence type="ECO:0000259" key="8">
    <source>
        <dbReference type="PROSITE" id="PS51160"/>
    </source>
</evidence>
<dbReference type="PROSITE" id="PS00150">
    <property type="entry name" value="ACYLPHOSPHATASE_1"/>
    <property type="match status" value="1"/>
</dbReference>
<dbReference type="SUPFAM" id="SSF54975">
    <property type="entry name" value="Acylphosphatase/BLUF domain-like"/>
    <property type="match status" value="1"/>
</dbReference>
<dbReference type="InterPro" id="IPR020456">
    <property type="entry name" value="Acylphosphatase"/>
</dbReference>
<comment type="similarity">
    <text evidence="1 7">Belongs to the acylphosphatase family.</text>
</comment>
<evidence type="ECO:0000313" key="10">
    <source>
        <dbReference type="Proteomes" id="UP001213907"/>
    </source>
</evidence>
<dbReference type="Gene3D" id="3.30.70.100">
    <property type="match status" value="1"/>
</dbReference>
<accession>A0ABY8BW40</accession>
<dbReference type="EC" id="3.6.1.7" evidence="2 5"/>
<proteinExistence type="inferred from homology"/>
<evidence type="ECO:0000256" key="6">
    <source>
        <dbReference type="RuleBase" id="RU000553"/>
    </source>
</evidence>